<feature type="compositionally biased region" description="Low complexity" evidence="4">
    <location>
        <begin position="268"/>
        <end position="279"/>
    </location>
</feature>
<comment type="caution">
    <text evidence="5">The sequence shown here is derived from an EMBL/GenBank/DDBJ whole genome shotgun (WGS) entry which is preliminary data.</text>
</comment>
<dbReference type="RefSeq" id="WP_210159116.1">
    <property type="nucleotide sequence ID" value="NZ_JAFCNB010000023.1"/>
</dbReference>
<dbReference type="GO" id="GO:0031411">
    <property type="term" value="C:gas vesicle"/>
    <property type="evidence" value="ECO:0007669"/>
    <property type="project" value="UniProtKB-SubCell"/>
</dbReference>
<evidence type="ECO:0000313" key="5">
    <source>
        <dbReference type="EMBL" id="MBP2707858.1"/>
    </source>
</evidence>
<comment type="subcellular location">
    <subcellularLocation>
        <location evidence="2">Gas vesicle</location>
    </subcellularLocation>
</comment>
<dbReference type="EMBL" id="JAFCNB010000023">
    <property type="protein sequence ID" value="MBP2707858.1"/>
    <property type="molecule type" value="Genomic_DNA"/>
</dbReference>
<proteinExistence type="inferred from homology"/>
<name>A0A940WMY5_9ACTN</name>
<keyword evidence="6" id="KW-1185">Reference proteome</keyword>
<reference evidence="5" key="1">
    <citation type="submission" date="2021-02" db="EMBL/GenBank/DDBJ databases">
        <title>Draft genome sequence of Microbispora sp. RL4-1S isolated from rice leaves in Thailand.</title>
        <authorList>
            <person name="Muangham S."/>
            <person name="Duangmal K."/>
        </authorList>
    </citation>
    <scope>NUCLEOTIDE SEQUENCE</scope>
    <source>
        <strain evidence="5">RL4-1S</strain>
    </source>
</reference>
<evidence type="ECO:0000256" key="1">
    <source>
        <dbReference type="ARBA" id="ARBA00022987"/>
    </source>
</evidence>
<evidence type="ECO:0000256" key="4">
    <source>
        <dbReference type="SAM" id="MobiDB-lite"/>
    </source>
</evidence>
<dbReference type="Pfam" id="PF06386">
    <property type="entry name" value="GvpL_GvpF"/>
    <property type="match status" value="1"/>
</dbReference>
<keyword evidence="1" id="KW-0304">Gas vesicle</keyword>
<evidence type="ECO:0000256" key="2">
    <source>
        <dbReference type="ARBA" id="ARBA00035108"/>
    </source>
</evidence>
<feature type="compositionally biased region" description="Low complexity" evidence="4">
    <location>
        <begin position="142"/>
        <end position="151"/>
    </location>
</feature>
<dbReference type="PANTHER" id="PTHR36852">
    <property type="entry name" value="PROTEIN GVPL 2"/>
    <property type="match status" value="1"/>
</dbReference>
<comment type="similarity">
    <text evidence="3">Belongs to the gas vesicle GvpF/GvpL family.</text>
</comment>
<evidence type="ECO:0000313" key="6">
    <source>
        <dbReference type="Proteomes" id="UP000674234"/>
    </source>
</evidence>
<gene>
    <name evidence="5" type="ORF">JOL79_29170</name>
</gene>
<dbReference type="Proteomes" id="UP000674234">
    <property type="component" value="Unassembled WGS sequence"/>
</dbReference>
<accession>A0A940WMY5</accession>
<sequence>MSDIGVYLYAVTQDTGRAPPEGLRGVLGHEVTAVRRAGLAAYVSEVPLDQFGEEPLRRLLEELDWVEDVARSHHRVVETLSTGTPVAPVRLVTVYHGLDQVGDLLTRRRADFLRVLCRVSGRREWGVKAYATRPPERPPEGPASESAASGPAGAGHGTAESPGTAYLRQRKESLRGRREAWRSAAERAERLHAALGEIADGACRHRPQDPHLSGRDDVMVLNGAYLLDPAREPEFSEALAAFRGEGMEVELTGPWAPYSFTSLDLDTDPGTGTTGPGADTPEEGSDGR</sequence>
<feature type="region of interest" description="Disordered" evidence="4">
    <location>
        <begin position="260"/>
        <end position="288"/>
    </location>
</feature>
<dbReference type="AlphaFoldDB" id="A0A940WMY5"/>
<feature type="region of interest" description="Disordered" evidence="4">
    <location>
        <begin position="130"/>
        <end position="172"/>
    </location>
</feature>
<evidence type="ECO:0000256" key="3">
    <source>
        <dbReference type="ARBA" id="ARBA00035643"/>
    </source>
</evidence>
<dbReference type="InterPro" id="IPR009430">
    <property type="entry name" value="GvpL/GvpF"/>
</dbReference>
<organism evidence="5 6">
    <name type="scientific">Microbispora oryzae</name>
    <dbReference type="NCBI Taxonomy" id="2806554"/>
    <lineage>
        <taxon>Bacteria</taxon>
        <taxon>Bacillati</taxon>
        <taxon>Actinomycetota</taxon>
        <taxon>Actinomycetes</taxon>
        <taxon>Streptosporangiales</taxon>
        <taxon>Streptosporangiaceae</taxon>
        <taxon>Microbispora</taxon>
    </lineage>
</organism>
<dbReference type="PANTHER" id="PTHR36852:SF1">
    <property type="entry name" value="PROTEIN GVPL 2"/>
    <property type="match status" value="1"/>
</dbReference>
<dbReference type="GO" id="GO:0031412">
    <property type="term" value="P:gas vesicle organization"/>
    <property type="evidence" value="ECO:0007669"/>
    <property type="project" value="InterPro"/>
</dbReference>
<protein>
    <submittedName>
        <fullName evidence="5">GvpL/GvpF family gas vesicle protein</fullName>
    </submittedName>
</protein>